<evidence type="ECO:0000313" key="3">
    <source>
        <dbReference type="Proteomes" id="UP001214553"/>
    </source>
</evidence>
<keyword evidence="1" id="KW-0732">Signal</keyword>
<reference evidence="2 3" key="1">
    <citation type="submission" date="2023-03" db="EMBL/GenBank/DDBJ databases">
        <title>Genome sequence of Microbacterium sp. KACC 23027.</title>
        <authorList>
            <person name="Kim S."/>
            <person name="Heo J."/>
            <person name="Kwon S.-W."/>
        </authorList>
    </citation>
    <scope>NUCLEOTIDE SEQUENCE [LARGE SCALE GENOMIC DNA]</scope>
    <source>
        <strain evidence="2 3">KACC 23027</strain>
    </source>
</reference>
<protein>
    <recommendedName>
        <fullName evidence="4">Secreted protein</fullName>
    </recommendedName>
</protein>
<evidence type="ECO:0008006" key="4">
    <source>
        <dbReference type="Google" id="ProtNLM"/>
    </source>
</evidence>
<feature type="chain" id="PRO_5047509772" description="Secreted protein" evidence="1">
    <location>
        <begin position="24"/>
        <end position="305"/>
    </location>
</feature>
<dbReference type="RefSeq" id="WP_275279175.1">
    <property type="nucleotide sequence ID" value="NZ_CP119108.1"/>
</dbReference>
<dbReference type="PROSITE" id="PS51257">
    <property type="entry name" value="PROKAR_LIPOPROTEIN"/>
    <property type="match status" value="1"/>
</dbReference>
<dbReference type="Proteomes" id="UP001214553">
    <property type="component" value="Chromosome"/>
</dbReference>
<feature type="signal peptide" evidence="1">
    <location>
        <begin position="1"/>
        <end position="23"/>
    </location>
</feature>
<name>A0ABY8C4S3_9MICO</name>
<organism evidence="2 3">
    <name type="scientific">Microbacterium horticulturae</name>
    <dbReference type="NCBI Taxonomy" id="3028316"/>
    <lineage>
        <taxon>Bacteria</taxon>
        <taxon>Bacillati</taxon>
        <taxon>Actinomycetota</taxon>
        <taxon>Actinomycetes</taxon>
        <taxon>Micrococcales</taxon>
        <taxon>Microbacteriaceae</taxon>
        <taxon>Microbacterium</taxon>
    </lineage>
</organism>
<proteinExistence type="predicted"/>
<keyword evidence="3" id="KW-1185">Reference proteome</keyword>
<evidence type="ECO:0000256" key="1">
    <source>
        <dbReference type="SAM" id="SignalP"/>
    </source>
</evidence>
<evidence type="ECO:0000313" key="2">
    <source>
        <dbReference type="EMBL" id="WEG09838.1"/>
    </source>
</evidence>
<accession>A0ABY8C4S3</accession>
<gene>
    <name evidence="2" type="ORF">PU630_04550</name>
</gene>
<dbReference type="EMBL" id="CP119108">
    <property type="protein sequence ID" value="WEG09838.1"/>
    <property type="molecule type" value="Genomic_DNA"/>
</dbReference>
<sequence length="305" mass="32490">MRRGMLVAATIAALILTATACSATPQPQASLDLPAKDQAAWVMPLDQFHVAGLEQVVTAAEDGLIAECLAKSGVDWPATHDDIEGQLTWKSSSQTWSNIPLMTKESAQKWGYGFEPAGGAAAQAKKQARAKKLNAIADATPGFEALFRPCLTAARKQLPPLSDSLNQLVAYVWDARDAAANEKDVRDAAARWRACLQKAGYSGLPNSPVDAMPTDALRAQVGIPAFGKQDGGPIAAATPQEITLALADVACRDSSGWAKAQYAAEWDQEVKILNKNADRIVRDHDADLATLKKDLAVLAAHPDEQ</sequence>